<evidence type="ECO:0000256" key="1">
    <source>
        <dbReference type="SAM" id="Coils"/>
    </source>
</evidence>
<dbReference type="Gene3D" id="2.70.70.10">
    <property type="entry name" value="Glucose Permease (Domain IIA)"/>
    <property type="match status" value="1"/>
</dbReference>
<feature type="domain" description="M23ase beta-sheet core" evidence="3">
    <location>
        <begin position="265"/>
        <end position="369"/>
    </location>
</feature>
<sequence length="378" mass="40361">MKLGAAIRALALILLSTTPALAEVDPAHAARRASQQISEATLALDEAEKASDRVAALTQTVEAFEEGLSAMREGLRRATIRERAIELEFEARREEVAQLIGVLQSMQSSPTPLLLLHPAGPLGTARTGMMLSDVTPSLQAKVEGLRAQLHEVATLRALQESAVDSLREGLFGAQQARAQLSQAISDRDDLPQRFLDEPEHLHTLLQSSETLEAFASGLVPDEEEPAALRLDFDALQGTLPLPASGTVLRRFNEADAAGIRRPGLLLGTQPLALVTAPVPATIRYRGPLLDYGNVMILEPQSGTLMVIAGMNEVYGEVGQVVSGGTAIGLMGGKSPNAEEFLQNSTEGSGAQRSETLYIEVRQGNAPVDPAPWFAVTKE</sequence>
<dbReference type="SUPFAM" id="SSF51261">
    <property type="entry name" value="Duplicated hybrid motif"/>
    <property type="match status" value="1"/>
</dbReference>
<keyword evidence="5" id="KW-1185">Reference proteome</keyword>
<feature type="coiled-coil region" evidence="1">
    <location>
        <begin position="30"/>
        <end position="67"/>
    </location>
</feature>
<dbReference type="EMBL" id="JAOYFC010000001">
    <property type="protein sequence ID" value="MCV6823170.1"/>
    <property type="molecule type" value="Genomic_DNA"/>
</dbReference>
<feature type="chain" id="PRO_5041900553" evidence="2">
    <location>
        <begin position="23"/>
        <end position="378"/>
    </location>
</feature>
<evidence type="ECO:0000313" key="5">
    <source>
        <dbReference type="Proteomes" id="UP001208041"/>
    </source>
</evidence>
<dbReference type="InterPro" id="IPR016047">
    <property type="entry name" value="M23ase_b-sheet_dom"/>
</dbReference>
<reference evidence="4" key="1">
    <citation type="submission" date="2022-10" db="EMBL/GenBank/DDBJ databases">
        <authorList>
            <person name="Yue Y."/>
        </authorList>
    </citation>
    <scope>NUCLEOTIDE SEQUENCE</scope>
    <source>
        <strain evidence="4">Z654</strain>
    </source>
</reference>
<evidence type="ECO:0000256" key="2">
    <source>
        <dbReference type="SAM" id="SignalP"/>
    </source>
</evidence>
<accession>A0AAE3LU83</accession>
<keyword evidence="1" id="KW-0175">Coiled coil</keyword>
<feature type="signal peptide" evidence="2">
    <location>
        <begin position="1"/>
        <end position="22"/>
    </location>
</feature>
<evidence type="ECO:0000313" key="4">
    <source>
        <dbReference type="EMBL" id="MCV6823170.1"/>
    </source>
</evidence>
<name>A0AAE3LU83_9RHOB</name>
<comment type="caution">
    <text evidence="4">The sequence shown here is derived from an EMBL/GenBank/DDBJ whole genome shotgun (WGS) entry which is preliminary data.</text>
</comment>
<gene>
    <name evidence="4" type="ORF">OH136_01270</name>
</gene>
<dbReference type="RefSeq" id="WP_263952000.1">
    <property type="nucleotide sequence ID" value="NZ_JAOYFC010000001.1"/>
</dbReference>
<dbReference type="AlphaFoldDB" id="A0AAE3LU83"/>
<dbReference type="Pfam" id="PF01551">
    <property type="entry name" value="Peptidase_M23"/>
    <property type="match status" value="1"/>
</dbReference>
<keyword evidence="2" id="KW-0732">Signal</keyword>
<dbReference type="InterPro" id="IPR011055">
    <property type="entry name" value="Dup_hybrid_motif"/>
</dbReference>
<organism evidence="4 5">
    <name type="scientific">Halocynthiibacter halioticoli</name>
    <dbReference type="NCBI Taxonomy" id="2986804"/>
    <lineage>
        <taxon>Bacteria</taxon>
        <taxon>Pseudomonadati</taxon>
        <taxon>Pseudomonadota</taxon>
        <taxon>Alphaproteobacteria</taxon>
        <taxon>Rhodobacterales</taxon>
        <taxon>Paracoccaceae</taxon>
        <taxon>Halocynthiibacter</taxon>
    </lineage>
</organism>
<evidence type="ECO:0000259" key="3">
    <source>
        <dbReference type="Pfam" id="PF01551"/>
    </source>
</evidence>
<dbReference type="Proteomes" id="UP001208041">
    <property type="component" value="Unassembled WGS sequence"/>
</dbReference>
<dbReference type="CDD" id="cd12797">
    <property type="entry name" value="M23_peptidase"/>
    <property type="match status" value="1"/>
</dbReference>
<protein>
    <submittedName>
        <fullName evidence="4">Peptidoglycan DD-metalloendopeptidase family protein</fullName>
    </submittedName>
</protein>
<proteinExistence type="predicted"/>